<dbReference type="Proteomes" id="UP000050509">
    <property type="component" value="Unassembled WGS sequence"/>
</dbReference>
<feature type="transmembrane region" description="Helical" evidence="1">
    <location>
        <begin position="71"/>
        <end position="89"/>
    </location>
</feature>
<proteinExistence type="predicted"/>
<name>A0A0P9DUU7_9CHLR</name>
<organism evidence="2 3">
    <name type="scientific">Kouleothrix aurantiaca</name>
    <dbReference type="NCBI Taxonomy" id="186479"/>
    <lineage>
        <taxon>Bacteria</taxon>
        <taxon>Bacillati</taxon>
        <taxon>Chloroflexota</taxon>
        <taxon>Chloroflexia</taxon>
        <taxon>Chloroflexales</taxon>
        <taxon>Roseiflexineae</taxon>
        <taxon>Roseiflexaceae</taxon>
        <taxon>Kouleothrix</taxon>
    </lineage>
</organism>
<keyword evidence="3" id="KW-1185">Reference proteome</keyword>
<feature type="transmembrane region" description="Helical" evidence="1">
    <location>
        <begin position="188"/>
        <end position="208"/>
    </location>
</feature>
<dbReference type="AlphaFoldDB" id="A0A0P9DUU7"/>
<reference evidence="2 3" key="1">
    <citation type="submission" date="2015-09" db="EMBL/GenBank/DDBJ databases">
        <title>Draft genome sequence of Kouleothrix aurantiaca JCM 19913.</title>
        <authorList>
            <person name="Hemp J."/>
        </authorList>
    </citation>
    <scope>NUCLEOTIDE SEQUENCE [LARGE SCALE GENOMIC DNA]</scope>
    <source>
        <strain evidence="2 3">COM-B</strain>
    </source>
</reference>
<keyword evidence="1" id="KW-0812">Transmembrane</keyword>
<feature type="transmembrane region" description="Helical" evidence="1">
    <location>
        <begin position="142"/>
        <end position="167"/>
    </location>
</feature>
<feature type="transmembrane region" description="Helical" evidence="1">
    <location>
        <begin position="41"/>
        <end position="59"/>
    </location>
</feature>
<evidence type="ECO:0000313" key="2">
    <source>
        <dbReference type="EMBL" id="KPV53863.1"/>
    </source>
</evidence>
<accession>A0A0P9DUU7</accession>
<feature type="transmembrane region" description="Helical" evidence="1">
    <location>
        <begin position="101"/>
        <end position="122"/>
    </location>
</feature>
<dbReference type="EMBL" id="LJCR01000163">
    <property type="protein sequence ID" value="KPV53863.1"/>
    <property type="molecule type" value="Genomic_DNA"/>
</dbReference>
<protein>
    <submittedName>
        <fullName evidence="2">Uncharacterized protein</fullName>
    </submittedName>
</protein>
<evidence type="ECO:0000313" key="3">
    <source>
        <dbReference type="Proteomes" id="UP000050509"/>
    </source>
</evidence>
<gene>
    <name evidence="2" type="ORF">SE17_07165</name>
</gene>
<feature type="transmembrane region" description="Helical" evidence="1">
    <location>
        <begin position="12"/>
        <end position="34"/>
    </location>
</feature>
<evidence type="ECO:0000256" key="1">
    <source>
        <dbReference type="SAM" id="Phobius"/>
    </source>
</evidence>
<comment type="caution">
    <text evidence="2">The sequence shown here is derived from an EMBL/GenBank/DDBJ whole genome shotgun (WGS) entry which is preliminary data.</text>
</comment>
<keyword evidence="1" id="KW-1133">Transmembrane helix</keyword>
<feature type="transmembrane region" description="Helical" evidence="1">
    <location>
        <begin position="214"/>
        <end position="236"/>
    </location>
</feature>
<keyword evidence="1" id="KW-0472">Membrane</keyword>
<sequence length="255" mass="25941">MRAIGLKRWNAPLSAGGLIAVSAGASWAAMAILAAAADTCVVIEIAGLLGTGLLILLASRPGVPPSGAASWRAQALIGALTVVALAGIPAIPAPWRESARVLSAIVPALAARSLGALLAWRIGIPLVELAPPSWRGTAPTCIIAVALMLGTCPVLGAGTMALGWVAGVAYGAAIDRWHLPSRNEDTPLIALGVASLAVLTAAIQNRAIAEAVTVWPVTALHLAGAALAVLLLGRVWRASRLERMVEALTSRDNGR</sequence>